<evidence type="ECO:0000313" key="3">
    <source>
        <dbReference type="EMBL" id="KAB2384492.1"/>
    </source>
</evidence>
<dbReference type="PANTHER" id="PTHR44086">
    <property type="entry name" value="THIOSULFATE SULFURTRANSFERASE RDL2, MITOCHONDRIAL-RELATED"/>
    <property type="match status" value="1"/>
</dbReference>
<keyword evidence="1" id="KW-0472">Membrane</keyword>
<name>A0A6L3W1W0_9ACTN</name>
<dbReference type="RefSeq" id="WP_151539918.1">
    <property type="nucleotide sequence ID" value="NZ_WBMR01000022.1"/>
</dbReference>
<dbReference type="SUPFAM" id="SSF52821">
    <property type="entry name" value="Rhodanese/Cell cycle control phosphatase"/>
    <property type="match status" value="1"/>
</dbReference>
<dbReference type="GO" id="GO:0004792">
    <property type="term" value="F:thiosulfate-cyanide sulfurtransferase activity"/>
    <property type="evidence" value="ECO:0007669"/>
    <property type="project" value="TreeGrafter"/>
</dbReference>
<evidence type="ECO:0000256" key="1">
    <source>
        <dbReference type="SAM" id="Phobius"/>
    </source>
</evidence>
<organism evidence="3 4">
    <name type="scientific">Actinomadura montaniterrae</name>
    <dbReference type="NCBI Taxonomy" id="1803903"/>
    <lineage>
        <taxon>Bacteria</taxon>
        <taxon>Bacillati</taxon>
        <taxon>Actinomycetota</taxon>
        <taxon>Actinomycetes</taxon>
        <taxon>Streptosporangiales</taxon>
        <taxon>Thermomonosporaceae</taxon>
        <taxon>Actinomadura</taxon>
    </lineage>
</organism>
<dbReference type="SMART" id="SM00450">
    <property type="entry name" value="RHOD"/>
    <property type="match status" value="1"/>
</dbReference>
<feature type="transmembrane region" description="Helical" evidence="1">
    <location>
        <begin position="143"/>
        <end position="166"/>
    </location>
</feature>
<dbReference type="CDD" id="cd00158">
    <property type="entry name" value="RHOD"/>
    <property type="match status" value="1"/>
</dbReference>
<evidence type="ECO:0000313" key="4">
    <source>
        <dbReference type="Proteomes" id="UP000483004"/>
    </source>
</evidence>
<keyword evidence="4" id="KW-1185">Reference proteome</keyword>
<dbReference type="OrthoDB" id="9800872at2"/>
<feature type="domain" description="Rhodanese" evidence="2">
    <location>
        <begin position="19"/>
        <end position="108"/>
    </location>
</feature>
<dbReference type="EMBL" id="WBMR01000022">
    <property type="protein sequence ID" value="KAB2384492.1"/>
    <property type="molecule type" value="Genomic_DNA"/>
</dbReference>
<dbReference type="Proteomes" id="UP000483004">
    <property type="component" value="Unassembled WGS sequence"/>
</dbReference>
<feature type="transmembrane region" description="Helical" evidence="1">
    <location>
        <begin position="119"/>
        <end position="137"/>
    </location>
</feature>
<sequence length="192" mass="19958">MPLSPARLDAATLRERLASPDPPRLLDVRTPAEFASVHIPGSSNVPLDLLREHRDELGRRLGDVVLVCRSGARAAQAERALADAGLPGVHVLDGGITAWQAAGAPVNRGRAAWDLERQVRLVAGTLVLAGVLGGLAVPALRWLAAAIGAGLTIAALTNTCAMGMLLARLPFNRGPACGADVIERLVRDGDPG</sequence>
<proteinExistence type="predicted"/>
<dbReference type="Gene3D" id="6.10.140.1340">
    <property type="match status" value="1"/>
</dbReference>
<dbReference type="InterPro" id="IPR021309">
    <property type="entry name" value="YgaP-like_TM"/>
</dbReference>
<evidence type="ECO:0000259" key="2">
    <source>
        <dbReference type="PROSITE" id="PS50206"/>
    </source>
</evidence>
<gene>
    <name evidence="3" type="ORF">F9B16_11005</name>
</gene>
<dbReference type="Pfam" id="PF11127">
    <property type="entry name" value="YgaP-like_TM"/>
    <property type="match status" value="1"/>
</dbReference>
<reference evidence="3 4" key="1">
    <citation type="submission" date="2019-09" db="EMBL/GenBank/DDBJ databases">
        <title>Actinomadura physcomitrii sp. nov., a novel actinomycete isolated from moss [Physcomitrium sphaericum (Ludw) Fuernr].</title>
        <authorList>
            <person name="Liu C."/>
            <person name="Zhuang X."/>
        </authorList>
    </citation>
    <scope>NUCLEOTIDE SEQUENCE [LARGE SCALE GENOMIC DNA]</scope>
    <source>
        <strain evidence="3 4">CYP1-1B</strain>
    </source>
</reference>
<dbReference type="PANTHER" id="PTHR44086:SF10">
    <property type="entry name" value="THIOSULFATE SULFURTRANSFERASE_RHODANESE-LIKE DOMAIN-CONTAINING PROTEIN 3"/>
    <property type="match status" value="1"/>
</dbReference>
<keyword evidence="1" id="KW-1133">Transmembrane helix</keyword>
<comment type="caution">
    <text evidence="3">The sequence shown here is derived from an EMBL/GenBank/DDBJ whole genome shotgun (WGS) entry which is preliminary data.</text>
</comment>
<dbReference type="InterPro" id="IPR001763">
    <property type="entry name" value="Rhodanese-like_dom"/>
</dbReference>
<dbReference type="Pfam" id="PF00581">
    <property type="entry name" value="Rhodanese"/>
    <property type="match status" value="1"/>
</dbReference>
<dbReference type="PROSITE" id="PS50206">
    <property type="entry name" value="RHODANESE_3"/>
    <property type="match status" value="1"/>
</dbReference>
<accession>A0A6L3W1W0</accession>
<protein>
    <submittedName>
        <fullName evidence="3">Rhodanese-like domain-containing protein</fullName>
    </submittedName>
</protein>
<dbReference type="AlphaFoldDB" id="A0A6L3W1W0"/>
<dbReference type="InterPro" id="IPR036873">
    <property type="entry name" value="Rhodanese-like_dom_sf"/>
</dbReference>
<keyword evidence="1" id="KW-0812">Transmembrane</keyword>
<dbReference type="Gene3D" id="3.40.250.10">
    <property type="entry name" value="Rhodanese-like domain"/>
    <property type="match status" value="1"/>
</dbReference>